<reference evidence="2 3" key="1">
    <citation type="journal article" date="2018" name="BMC Genomics">
        <title>The genome of Naegleria lovaniensis, the basis for a comparative approach to unravel pathogenicity factors of the human pathogenic amoeba N. fowleri.</title>
        <authorList>
            <person name="Liechti N."/>
            <person name="Schurch N."/>
            <person name="Bruggmann R."/>
            <person name="Wittwer M."/>
        </authorList>
    </citation>
    <scope>NUCLEOTIDE SEQUENCE [LARGE SCALE GENOMIC DNA]</scope>
    <source>
        <strain evidence="2 3">ATCC 30569</strain>
    </source>
</reference>
<keyword evidence="3" id="KW-1185">Reference proteome</keyword>
<gene>
    <name evidence="2" type="ORF">C9374_008763</name>
</gene>
<proteinExistence type="predicted"/>
<evidence type="ECO:0000256" key="1">
    <source>
        <dbReference type="SAM" id="Coils"/>
    </source>
</evidence>
<comment type="caution">
    <text evidence="2">The sequence shown here is derived from an EMBL/GenBank/DDBJ whole genome shotgun (WGS) entry which is preliminary data.</text>
</comment>
<name>A0AA88GKI8_NAELO</name>
<dbReference type="SUPFAM" id="SSF52540">
    <property type="entry name" value="P-loop containing nucleoside triphosphate hydrolases"/>
    <property type="match status" value="1"/>
</dbReference>
<evidence type="ECO:0000313" key="3">
    <source>
        <dbReference type="Proteomes" id="UP000816034"/>
    </source>
</evidence>
<dbReference type="EMBL" id="PYSW02000035">
    <property type="protein sequence ID" value="KAG2378141.1"/>
    <property type="molecule type" value="Genomic_DNA"/>
</dbReference>
<dbReference type="Gene3D" id="3.40.50.300">
    <property type="entry name" value="P-loop containing nucleotide triphosphate hydrolases"/>
    <property type="match status" value="1"/>
</dbReference>
<dbReference type="Proteomes" id="UP000816034">
    <property type="component" value="Unassembled WGS sequence"/>
</dbReference>
<keyword evidence="1" id="KW-0175">Coiled coil</keyword>
<dbReference type="GeneID" id="68101217"/>
<evidence type="ECO:0000313" key="2">
    <source>
        <dbReference type="EMBL" id="KAG2378141.1"/>
    </source>
</evidence>
<sequence>MNSNPFSNIVKFYLPENERRELNQALNPKAEVFTEQDFVQLNKELVFISELGNKRSAVFLGNPQSGKTSIISQLISIINPTQQPVTKNHKELDKKYGVGTVEKYNYRIDSSSLCHDGLNLIDSRGVFEKKLNETDDAFQQTRQDILHHRPNMIVVVLQVQNVKQNSQHCIERELLVLKEAAKLRTELIHQMKTTKLPAGKEPILPIHVVVNFIDEYDDEYQKFCQQIEREADRYKLVEYHQQLAEVKSALELAKADQEDAEKSLKSIEMEEKLLDEKFKKVAQLIETAERELQQLKSTEFNEHSKTWALQNDRQPSAPPLNLLHENTSTVQESNNSTPTVKATYSFSSLFGIFSGVFKRSTSQEAQTIPPRLNGKLELYAQKLQLKNQYCHERNEIEINRYQLNKQKIEHQTKLSLVKDEIVRYQEYYNDMQNVDNAAQQAYKTAYDKLHLEQEAHLSVIRDDFQRNTTFKKLLYESGILNEKGGSMNQHVYFHFTCAKKDECNIKHKSLLLHWGLKELADSIQTCEITNFERVTEVTVNLRKIMAGKIIDKFVEVAEKKAKLMETGGADDNDYPPIFWRLLIRTLSMIGDQRYPTRTFENAWKIISEGEEVKTAAWYYDMSKMAYKFGFIVRPIIPLGNWCNRKAREKIPLVGAWATNFYLGARGSEYVIGAGSSKRKLLFPDLNSSSKEGSSSACHECTIPAETPNVKRNKK</sequence>
<dbReference type="AlphaFoldDB" id="A0AA88GKI8"/>
<protein>
    <submittedName>
        <fullName evidence="2">Uncharacterized protein</fullName>
    </submittedName>
</protein>
<organism evidence="2 3">
    <name type="scientific">Naegleria lovaniensis</name>
    <name type="common">Amoeba</name>
    <dbReference type="NCBI Taxonomy" id="51637"/>
    <lineage>
        <taxon>Eukaryota</taxon>
        <taxon>Discoba</taxon>
        <taxon>Heterolobosea</taxon>
        <taxon>Tetramitia</taxon>
        <taxon>Eutetramitia</taxon>
        <taxon>Vahlkampfiidae</taxon>
        <taxon>Naegleria</taxon>
    </lineage>
</organism>
<accession>A0AA88GKI8</accession>
<feature type="coiled-coil region" evidence="1">
    <location>
        <begin position="213"/>
        <end position="298"/>
    </location>
</feature>
<dbReference type="RefSeq" id="XP_044545403.1">
    <property type="nucleotide sequence ID" value="XM_044698875.1"/>
</dbReference>
<dbReference type="InterPro" id="IPR027417">
    <property type="entry name" value="P-loop_NTPase"/>
</dbReference>